<dbReference type="Pfam" id="PF20569">
    <property type="entry name" value="DUF6778"/>
    <property type="match status" value="1"/>
</dbReference>
<organism evidence="1 2">
    <name type="scientific">Thalassococcus profundi</name>
    <dbReference type="NCBI Taxonomy" id="2282382"/>
    <lineage>
        <taxon>Bacteria</taxon>
        <taxon>Pseudomonadati</taxon>
        <taxon>Pseudomonadota</taxon>
        <taxon>Alphaproteobacteria</taxon>
        <taxon>Rhodobacterales</taxon>
        <taxon>Roseobacteraceae</taxon>
        <taxon>Thalassococcus</taxon>
    </lineage>
</organism>
<keyword evidence="2" id="KW-1185">Reference proteome</keyword>
<protein>
    <submittedName>
        <fullName evidence="1">Uncharacterized protein</fullName>
    </submittedName>
</protein>
<comment type="caution">
    <text evidence="1">The sequence shown here is derived from an EMBL/GenBank/DDBJ whole genome shotgun (WGS) entry which is preliminary data.</text>
</comment>
<reference evidence="1 2" key="1">
    <citation type="submission" date="2018-07" db="EMBL/GenBank/DDBJ databases">
        <title>Thalassococcus profundi sp. nov., a marine bacterium isolated from deep seawater of Okinawa Trough.</title>
        <authorList>
            <person name="Yu M."/>
        </authorList>
    </citation>
    <scope>NUCLEOTIDE SEQUENCE [LARGE SCALE GENOMIC DNA]</scope>
    <source>
        <strain evidence="1 2">WRAS1</strain>
    </source>
</reference>
<sequence>MICAAMMVLATAGCATVDTASRNAVRVDLSATHAAPSMRLVDYEVRVPETLRVSEANLYYPQGDIVWRGEPMGDRYAQVKAIFDTSLGRAGRVVAGDLPVVARIEVKRFHAISEKARYTVGGVHSITFDLTFVDAGTGLPVVPTYEVRADLQGYGGKQAMLAEARGVTQKYRITRHLTDVLAQELAGSDTALLALAGPDAALR</sequence>
<evidence type="ECO:0000313" key="2">
    <source>
        <dbReference type="Proteomes" id="UP000253977"/>
    </source>
</evidence>
<name>A0A369TQ20_9RHOB</name>
<dbReference type="EMBL" id="QPMK01000005">
    <property type="protein sequence ID" value="RDD66535.1"/>
    <property type="molecule type" value="Genomic_DNA"/>
</dbReference>
<dbReference type="OrthoDB" id="7836640at2"/>
<dbReference type="Proteomes" id="UP000253977">
    <property type="component" value="Unassembled WGS sequence"/>
</dbReference>
<dbReference type="InterPro" id="IPR046705">
    <property type="entry name" value="DUF6778"/>
</dbReference>
<accession>A0A369TQ20</accession>
<gene>
    <name evidence="1" type="ORF">DU478_08795</name>
</gene>
<evidence type="ECO:0000313" key="1">
    <source>
        <dbReference type="EMBL" id="RDD66535.1"/>
    </source>
</evidence>
<proteinExistence type="predicted"/>
<dbReference type="AlphaFoldDB" id="A0A369TQ20"/>